<dbReference type="PANTHER" id="PTHR43248">
    <property type="entry name" value="2-SUCCINYL-6-HYDROXY-2,4-CYCLOHEXADIENE-1-CARBOXYLATE SYNTHASE"/>
    <property type="match status" value="1"/>
</dbReference>
<name>A0AAE4C868_9ACTN</name>
<evidence type="ECO:0000313" key="8">
    <source>
        <dbReference type="Proteomes" id="UP001183643"/>
    </source>
</evidence>
<dbReference type="RefSeq" id="WP_310365872.1">
    <property type="nucleotide sequence ID" value="NZ_JAVDYB010000001.1"/>
</dbReference>
<keyword evidence="2 4" id="KW-0732">Signal</keyword>
<dbReference type="PANTHER" id="PTHR43248:SF29">
    <property type="entry name" value="TRIPEPTIDYL AMINOPEPTIDASE"/>
    <property type="match status" value="1"/>
</dbReference>
<dbReference type="Pfam" id="PF08386">
    <property type="entry name" value="Abhydrolase_4"/>
    <property type="match status" value="1"/>
</dbReference>
<evidence type="ECO:0000259" key="6">
    <source>
        <dbReference type="Pfam" id="PF08386"/>
    </source>
</evidence>
<evidence type="ECO:0000256" key="1">
    <source>
        <dbReference type="ARBA" id="ARBA00010088"/>
    </source>
</evidence>
<feature type="chain" id="PRO_5042226192" evidence="4">
    <location>
        <begin position="28"/>
        <end position="576"/>
    </location>
</feature>
<dbReference type="InterPro" id="IPR051601">
    <property type="entry name" value="Serine_prot/Carboxylest_S33"/>
</dbReference>
<dbReference type="GO" id="GO:0016787">
    <property type="term" value="F:hydrolase activity"/>
    <property type="evidence" value="ECO:0007669"/>
    <property type="project" value="UniProtKB-KW"/>
</dbReference>
<protein>
    <submittedName>
        <fullName evidence="7">Pimeloyl-ACP methyl ester carboxylesterase</fullName>
    </submittedName>
</protein>
<evidence type="ECO:0000256" key="3">
    <source>
        <dbReference type="ARBA" id="ARBA00022801"/>
    </source>
</evidence>
<accession>A0AAE4C868</accession>
<reference evidence="7" key="1">
    <citation type="submission" date="2023-07" db="EMBL/GenBank/DDBJ databases">
        <title>Sequencing the genomes of 1000 actinobacteria strains.</title>
        <authorList>
            <person name="Klenk H.-P."/>
        </authorList>
    </citation>
    <scope>NUCLEOTIDE SEQUENCE</scope>
    <source>
        <strain evidence="7">DSM 44707</strain>
    </source>
</reference>
<organism evidence="7 8">
    <name type="scientific">Catenuloplanes atrovinosus</name>
    <dbReference type="NCBI Taxonomy" id="137266"/>
    <lineage>
        <taxon>Bacteria</taxon>
        <taxon>Bacillati</taxon>
        <taxon>Actinomycetota</taxon>
        <taxon>Actinomycetes</taxon>
        <taxon>Micromonosporales</taxon>
        <taxon>Micromonosporaceae</taxon>
        <taxon>Catenuloplanes</taxon>
    </lineage>
</organism>
<proteinExistence type="inferred from homology"/>
<keyword evidence="3" id="KW-0378">Hydrolase</keyword>
<feature type="signal peptide" evidence="4">
    <location>
        <begin position="1"/>
        <end position="27"/>
    </location>
</feature>
<feature type="domain" description="AB hydrolase-1" evidence="5">
    <location>
        <begin position="93"/>
        <end position="300"/>
    </location>
</feature>
<dbReference type="InterPro" id="IPR029058">
    <property type="entry name" value="AB_hydrolase_fold"/>
</dbReference>
<comment type="caution">
    <text evidence="7">The sequence shown here is derived from an EMBL/GenBank/DDBJ whole genome shotgun (WGS) entry which is preliminary data.</text>
</comment>
<dbReference type="Gene3D" id="3.40.50.1820">
    <property type="entry name" value="alpha/beta hydrolase"/>
    <property type="match status" value="1"/>
</dbReference>
<dbReference type="AlphaFoldDB" id="A0AAE4C868"/>
<evidence type="ECO:0000256" key="2">
    <source>
        <dbReference type="ARBA" id="ARBA00022729"/>
    </source>
</evidence>
<dbReference type="SUPFAM" id="SSF53474">
    <property type="entry name" value="alpha/beta-Hydrolases"/>
    <property type="match status" value="1"/>
</dbReference>
<dbReference type="Pfam" id="PF00561">
    <property type="entry name" value="Abhydrolase_1"/>
    <property type="match status" value="1"/>
</dbReference>
<keyword evidence="8" id="KW-1185">Reference proteome</keyword>
<evidence type="ECO:0000313" key="7">
    <source>
        <dbReference type="EMBL" id="MDR7275201.1"/>
    </source>
</evidence>
<evidence type="ECO:0000259" key="5">
    <source>
        <dbReference type="Pfam" id="PF00561"/>
    </source>
</evidence>
<feature type="domain" description="Peptidase S33 tripeptidyl aminopeptidase-like C-terminal" evidence="6">
    <location>
        <begin position="428"/>
        <end position="519"/>
    </location>
</feature>
<comment type="similarity">
    <text evidence="1">Belongs to the peptidase S33 family.</text>
</comment>
<sequence>MRRSTAGAAIMLTTALVITGSGVPASAAVDPFAAFADQEVTWGPCAFTPEPDARPAECAVITVARDWATPGNGRTIQVSISRVAASGEKLGSLLINPGGPGGQGTSLPGALAAVQPGLHERYALIGMDPRGTGQEGGTTPEFETCEVPLDRISQRTDLDARDRSAESIAEHQKLPRAMAEACQSEALAPFITTWQTAHDMELIRILLGEPRLDYLGYSYGTWLGAKYASLFPGSAGKMVLDSSMNFQGRLQATFEAWPPINQRLFDAQFLPWMTRQFPDVVGTTPEEAKANWERARVWFAAQEVSPNDYDLAFAGLGSPFAWMLAALVFTIGVTGANGGEPTLTDSPLAPMLDAQSRERFGVPLGELTPAVAAKALADDPEDYGLVPTTRLAVACGDQPTRSAAWYKRLSDEQGPRYPLLGWEYGIYTEPCAFWSDAPRQQLPQLPAEVTGRLLVVQSEFDPQTGYEQARGAVRAAPGVSMVSVDDSPFHGQYAFEGNPCVDGMVNVFLLHNSRPASGTCPGLPLPAETEVFPVDGPVRTPAAATMSASSVAPLPGLRAAVQDMISEVNTPPGVGR</sequence>
<gene>
    <name evidence="7" type="ORF">J2S41_001979</name>
</gene>
<dbReference type="EMBL" id="JAVDYB010000001">
    <property type="protein sequence ID" value="MDR7275201.1"/>
    <property type="molecule type" value="Genomic_DNA"/>
</dbReference>
<dbReference type="InterPro" id="IPR000073">
    <property type="entry name" value="AB_hydrolase_1"/>
</dbReference>
<dbReference type="Proteomes" id="UP001183643">
    <property type="component" value="Unassembled WGS sequence"/>
</dbReference>
<evidence type="ECO:0000256" key="4">
    <source>
        <dbReference type="SAM" id="SignalP"/>
    </source>
</evidence>
<dbReference type="InterPro" id="IPR013595">
    <property type="entry name" value="Pept_S33_TAP-like_C"/>
</dbReference>